<keyword evidence="6" id="KW-0479">Metal-binding</keyword>
<feature type="domain" description="Fatty acid desaturase" evidence="13">
    <location>
        <begin position="117"/>
        <end position="329"/>
    </location>
</feature>
<evidence type="ECO:0000256" key="5">
    <source>
        <dbReference type="ARBA" id="ARBA00022692"/>
    </source>
</evidence>
<comment type="subcellular location">
    <subcellularLocation>
        <location evidence="1">Cell inner membrane</location>
        <topology evidence="1">Multi-pass membrane protein</topology>
    </subcellularLocation>
</comment>
<feature type="transmembrane region" description="Helical" evidence="12">
    <location>
        <begin position="87"/>
        <end position="111"/>
    </location>
</feature>
<reference evidence="14 15" key="1">
    <citation type="submission" date="2018-08" db="EMBL/GenBank/DDBJ databases">
        <title>Parvularcula sp. SM1705, isolated from surface water of the South Sea China.</title>
        <authorList>
            <person name="Sun L."/>
        </authorList>
    </citation>
    <scope>NUCLEOTIDE SEQUENCE [LARGE SCALE GENOMIC DNA]</scope>
    <source>
        <strain evidence="14 15">SM1705</strain>
    </source>
</reference>
<name>A0A371RID4_9PROT</name>
<sequence length="391" mass="43593">MTKSAAESLTLKKSDTKRYLWIIGYSVVTLTPIWAILAWIALDHALWTALLPLCVVYLVVPLLDALVGVDNTNPGERVLKAMAEDRFYMAAVHAVIPVGYLAFIAAMIFVVTQGLPFWAQLAFVLGTGTLNGSMITIGHELGHKTDRLNRLMAKLALGAVGYGHFSAEHNLGHHKNVSTPEDCASGRFGENIYAFAMRELPGALRGGWAIEKKRLEKRGHGIWSWRNEILQADAITIVVALALVLALGIAALPWIILHHFVAWFALTLVNYIEHYGLLRQRNESGRYEPCAPRHSWNANHIVSNIMQFHLQRHSDHHAHPARPYQVLRHFEGLPQLPTGYPGCMLMAMIPPLWFRVMDPKVMEWAGGELSKVNLHEPARARLEAKWAAGAA</sequence>
<dbReference type="PANTHER" id="PTHR38674">
    <property type="entry name" value="ALKANE 1-MONOOXYGENASE 1"/>
    <property type="match status" value="1"/>
</dbReference>
<dbReference type="GO" id="GO:0004497">
    <property type="term" value="F:monooxygenase activity"/>
    <property type="evidence" value="ECO:0007669"/>
    <property type="project" value="UniProtKB-KW"/>
</dbReference>
<dbReference type="PANTHER" id="PTHR38674:SF1">
    <property type="entry name" value="ALKANE 1-MONOOXYGENASE 1"/>
    <property type="match status" value="1"/>
</dbReference>
<protein>
    <submittedName>
        <fullName evidence="14">Alkane 1-monooxygenase</fullName>
    </submittedName>
</protein>
<keyword evidence="11 12" id="KW-0472">Membrane</keyword>
<feature type="transmembrane region" description="Helical" evidence="12">
    <location>
        <begin position="46"/>
        <end position="67"/>
    </location>
</feature>
<proteinExistence type="inferred from homology"/>
<dbReference type="OrthoDB" id="4759734at2"/>
<evidence type="ECO:0000313" key="15">
    <source>
        <dbReference type="Proteomes" id="UP000264589"/>
    </source>
</evidence>
<evidence type="ECO:0000256" key="10">
    <source>
        <dbReference type="ARBA" id="ARBA00023033"/>
    </source>
</evidence>
<feature type="transmembrane region" description="Helical" evidence="12">
    <location>
        <begin position="20"/>
        <end position="40"/>
    </location>
</feature>
<dbReference type="EMBL" id="QUQO01000001">
    <property type="protein sequence ID" value="RFB05216.1"/>
    <property type="molecule type" value="Genomic_DNA"/>
</dbReference>
<feature type="transmembrane region" description="Helical" evidence="12">
    <location>
        <begin position="234"/>
        <end position="254"/>
    </location>
</feature>
<feature type="transmembrane region" description="Helical" evidence="12">
    <location>
        <begin position="260"/>
        <end position="278"/>
    </location>
</feature>
<dbReference type="InterPro" id="IPR033885">
    <property type="entry name" value="AlkB/XylM"/>
</dbReference>
<dbReference type="CDD" id="cd03512">
    <property type="entry name" value="Alkane-hydroxylase"/>
    <property type="match status" value="1"/>
</dbReference>
<dbReference type="RefSeq" id="WP_116391848.1">
    <property type="nucleotide sequence ID" value="NZ_QUQO01000001.1"/>
</dbReference>
<comment type="similarity">
    <text evidence="2">Belongs to the fatty acid desaturase type 1 family. AlkB subfamily.</text>
</comment>
<dbReference type="InterPro" id="IPR005804">
    <property type="entry name" value="FA_desaturase_dom"/>
</dbReference>
<keyword evidence="9" id="KW-0408">Iron</keyword>
<keyword evidence="5 12" id="KW-0812">Transmembrane</keyword>
<evidence type="ECO:0000256" key="9">
    <source>
        <dbReference type="ARBA" id="ARBA00023004"/>
    </source>
</evidence>
<organism evidence="14 15">
    <name type="scientific">Parvularcula marina</name>
    <dbReference type="NCBI Taxonomy" id="2292771"/>
    <lineage>
        <taxon>Bacteria</taxon>
        <taxon>Pseudomonadati</taxon>
        <taxon>Pseudomonadota</taxon>
        <taxon>Alphaproteobacteria</taxon>
        <taxon>Parvularculales</taxon>
        <taxon>Parvularculaceae</taxon>
        <taxon>Parvularcula</taxon>
    </lineage>
</organism>
<accession>A0A371RID4</accession>
<keyword evidence="4" id="KW-0997">Cell inner membrane</keyword>
<evidence type="ECO:0000256" key="8">
    <source>
        <dbReference type="ARBA" id="ARBA00023002"/>
    </source>
</evidence>
<gene>
    <name evidence="14" type="ORF">DX908_08075</name>
</gene>
<evidence type="ECO:0000256" key="1">
    <source>
        <dbReference type="ARBA" id="ARBA00004429"/>
    </source>
</evidence>
<evidence type="ECO:0000256" key="2">
    <source>
        <dbReference type="ARBA" id="ARBA00010823"/>
    </source>
</evidence>
<dbReference type="Pfam" id="PF00487">
    <property type="entry name" value="FA_desaturase"/>
    <property type="match status" value="1"/>
</dbReference>
<evidence type="ECO:0000256" key="6">
    <source>
        <dbReference type="ARBA" id="ARBA00022723"/>
    </source>
</evidence>
<dbReference type="InParanoid" id="A0A371RID4"/>
<feature type="transmembrane region" description="Helical" evidence="12">
    <location>
        <begin position="117"/>
        <end position="137"/>
    </location>
</feature>
<dbReference type="Proteomes" id="UP000264589">
    <property type="component" value="Unassembled WGS sequence"/>
</dbReference>
<keyword evidence="8" id="KW-0560">Oxidoreductase</keyword>
<evidence type="ECO:0000256" key="3">
    <source>
        <dbReference type="ARBA" id="ARBA00022475"/>
    </source>
</evidence>
<evidence type="ECO:0000313" key="14">
    <source>
        <dbReference type="EMBL" id="RFB05216.1"/>
    </source>
</evidence>
<keyword evidence="7 12" id="KW-1133">Transmembrane helix</keyword>
<evidence type="ECO:0000259" key="13">
    <source>
        <dbReference type="Pfam" id="PF00487"/>
    </source>
</evidence>
<dbReference type="GO" id="GO:0046872">
    <property type="term" value="F:metal ion binding"/>
    <property type="evidence" value="ECO:0007669"/>
    <property type="project" value="UniProtKB-KW"/>
</dbReference>
<keyword evidence="15" id="KW-1185">Reference proteome</keyword>
<dbReference type="GO" id="GO:0006629">
    <property type="term" value="P:lipid metabolic process"/>
    <property type="evidence" value="ECO:0007669"/>
    <property type="project" value="InterPro"/>
</dbReference>
<evidence type="ECO:0000256" key="11">
    <source>
        <dbReference type="ARBA" id="ARBA00023136"/>
    </source>
</evidence>
<evidence type="ECO:0000256" key="4">
    <source>
        <dbReference type="ARBA" id="ARBA00022519"/>
    </source>
</evidence>
<dbReference type="GO" id="GO:0005886">
    <property type="term" value="C:plasma membrane"/>
    <property type="evidence" value="ECO:0007669"/>
    <property type="project" value="UniProtKB-SubCell"/>
</dbReference>
<evidence type="ECO:0000256" key="7">
    <source>
        <dbReference type="ARBA" id="ARBA00022989"/>
    </source>
</evidence>
<keyword evidence="3" id="KW-1003">Cell membrane</keyword>
<dbReference type="AlphaFoldDB" id="A0A371RID4"/>
<comment type="caution">
    <text evidence="14">The sequence shown here is derived from an EMBL/GenBank/DDBJ whole genome shotgun (WGS) entry which is preliminary data.</text>
</comment>
<keyword evidence="10 14" id="KW-0503">Monooxygenase</keyword>
<evidence type="ECO:0000256" key="12">
    <source>
        <dbReference type="SAM" id="Phobius"/>
    </source>
</evidence>